<dbReference type="GO" id="GO:0016020">
    <property type="term" value="C:membrane"/>
    <property type="evidence" value="ECO:0007669"/>
    <property type="project" value="InterPro"/>
</dbReference>
<dbReference type="GO" id="GO:0005509">
    <property type="term" value="F:calcium ion binding"/>
    <property type="evidence" value="ECO:0007669"/>
    <property type="project" value="InterPro"/>
</dbReference>
<keyword evidence="4" id="KW-1185">Reference proteome</keyword>
<reference evidence="4" key="1">
    <citation type="submission" date="2003-08" db="EMBL/GenBank/DDBJ databases">
        <authorList>
            <person name="Birren B."/>
            <person name="Nusbaum C."/>
            <person name="Abebe A."/>
            <person name="Abouelleil A."/>
            <person name="Adekoya E."/>
            <person name="Ait-zahra M."/>
            <person name="Allen N."/>
            <person name="Allen T."/>
            <person name="An P."/>
            <person name="Anderson M."/>
            <person name="Anderson S."/>
            <person name="Arachchi H."/>
            <person name="Armbruster J."/>
            <person name="Bachantsang P."/>
            <person name="Baldwin J."/>
            <person name="Barry A."/>
            <person name="Bayul T."/>
            <person name="Blitshsteyn B."/>
            <person name="Bloom T."/>
            <person name="Blye J."/>
            <person name="Boguslavskiy L."/>
            <person name="Borowsky M."/>
            <person name="Boukhgalter B."/>
            <person name="Brunache A."/>
            <person name="Butler J."/>
            <person name="Calixte N."/>
            <person name="Calvo S."/>
            <person name="Camarata J."/>
            <person name="Campo K."/>
            <person name="Chang J."/>
            <person name="Cheshatsang Y."/>
            <person name="Citroen M."/>
            <person name="Collymore A."/>
            <person name="Considine T."/>
            <person name="Cook A."/>
            <person name="Cooke P."/>
            <person name="Corum B."/>
            <person name="Cuomo C."/>
            <person name="David R."/>
            <person name="Dawoe T."/>
            <person name="Degray S."/>
            <person name="Dodge S."/>
            <person name="Dooley K."/>
            <person name="Dorje P."/>
            <person name="Dorjee K."/>
            <person name="Dorris L."/>
            <person name="Duffey N."/>
            <person name="Dupes A."/>
            <person name="Elkins T."/>
            <person name="Engels R."/>
            <person name="Erickson J."/>
            <person name="Farina A."/>
            <person name="Faro S."/>
            <person name="Ferreira P."/>
            <person name="Fischer H."/>
            <person name="Fitzgerald M."/>
            <person name="Foley K."/>
            <person name="Gage D."/>
            <person name="Galagan J."/>
            <person name="Gearin G."/>
            <person name="Gnerre S."/>
            <person name="Gnirke A."/>
            <person name="Goyette A."/>
            <person name="Graham J."/>
            <person name="Grandbois E."/>
            <person name="Gyaltsen K."/>
            <person name="Hafez N."/>
            <person name="Hagopian D."/>
            <person name="Hagos B."/>
            <person name="Hall J."/>
            <person name="Hatcher B."/>
            <person name="Heller A."/>
            <person name="Higgins H."/>
            <person name="Honan T."/>
            <person name="Horn A."/>
            <person name="Houde N."/>
            <person name="Hughes L."/>
            <person name="Hulme W."/>
            <person name="Husby E."/>
            <person name="Iliev I."/>
            <person name="Jaffe D."/>
            <person name="Jones C."/>
            <person name="Kamal M."/>
            <person name="Kamat A."/>
            <person name="Kamvysselis M."/>
            <person name="Karlsson E."/>
            <person name="Kells C."/>
            <person name="Kieu A."/>
            <person name="Kisner P."/>
            <person name="Kodira C."/>
            <person name="Kulbokas E."/>
            <person name="Labutti K."/>
            <person name="Lama D."/>
            <person name="Landers T."/>
            <person name="Leger J."/>
            <person name="Levine S."/>
            <person name="Lewis D."/>
            <person name="Lewis T."/>
            <person name="Lindblad-toh K."/>
            <person name="Liu X."/>
            <person name="Lokyitsang T."/>
            <person name="Lokyitsang Y."/>
            <person name="Lucien O."/>
            <person name="Lui A."/>
            <person name="Ma L.J."/>
            <person name="Mabbitt R."/>
            <person name="Macdonald J."/>
            <person name="Maclean C."/>
            <person name="Major J."/>
            <person name="Manning J."/>
            <person name="Marabella R."/>
            <person name="Maru K."/>
            <person name="Matthews C."/>
            <person name="Mauceli E."/>
            <person name="Mccarthy M."/>
            <person name="Mcdonough S."/>
            <person name="Mcghee T."/>
            <person name="Meldrim J."/>
            <person name="Meneus L."/>
            <person name="Mesirov J."/>
            <person name="Mihalev A."/>
            <person name="Mihova T."/>
            <person name="Mikkelsen T."/>
            <person name="Mlenga V."/>
            <person name="Moru K."/>
            <person name="Mozes J."/>
            <person name="Mulrain L."/>
            <person name="Munson G."/>
            <person name="Naylor J."/>
            <person name="Newes C."/>
            <person name="Nguyen C."/>
            <person name="Nguyen N."/>
            <person name="Nguyen T."/>
            <person name="Nicol R."/>
            <person name="Nielsen C."/>
            <person name="Nizzari M."/>
            <person name="Norbu C."/>
            <person name="Norbu N."/>
            <person name="O'donnell P."/>
            <person name="Okoawo O."/>
            <person name="O'leary S."/>
            <person name="Omotosho B."/>
            <person name="O'neill K."/>
            <person name="Osman S."/>
            <person name="Parker S."/>
            <person name="Perrin D."/>
            <person name="Phunkhang P."/>
            <person name="Piqani B."/>
            <person name="Purcell S."/>
            <person name="Rachupka T."/>
            <person name="Ramasamy U."/>
            <person name="Rameau R."/>
            <person name="Ray V."/>
            <person name="Raymond C."/>
            <person name="Retta R."/>
            <person name="Richardson S."/>
            <person name="Rise C."/>
            <person name="Rodriguez J."/>
            <person name="Rogers J."/>
            <person name="Rogov P."/>
            <person name="Rutman M."/>
            <person name="Schupbach R."/>
            <person name="Seaman C."/>
            <person name="Settipalli S."/>
            <person name="Sharpe T."/>
            <person name="Sheridan J."/>
            <person name="Sherpa N."/>
            <person name="Shi J."/>
            <person name="Smirnov S."/>
            <person name="Smith C."/>
            <person name="Sougnez C."/>
            <person name="Spencer B."/>
            <person name="Stalker J."/>
            <person name="Stange-thomann N."/>
            <person name="Stavropoulos S."/>
            <person name="Stetson K."/>
            <person name="Stone C."/>
            <person name="Stone S."/>
            <person name="Stubbs M."/>
            <person name="Talamas J."/>
            <person name="Tchuinga P."/>
            <person name="Tenzing P."/>
            <person name="Tesfaye S."/>
            <person name="Theodore J."/>
            <person name="Thoulutsang Y."/>
            <person name="Topham K."/>
            <person name="Towey S."/>
            <person name="Tsamla T."/>
            <person name="Tsomo N."/>
            <person name="Vallee D."/>
            <person name="Vassiliev H."/>
            <person name="Venkataraman V."/>
            <person name="Vinson J."/>
            <person name="Vo A."/>
            <person name="Wade C."/>
            <person name="Wang S."/>
            <person name="Wangchuk T."/>
            <person name="Wangdi T."/>
            <person name="Whittaker C."/>
            <person name="Wilkinson J."/>
            <person name="Wu Y."/>
            <person name="Wyman D."/>
            <person name="Yadav S."/>
            <person name="Yang S."/>
            <person name="Yang X."/>
            <person name="Yeager S."/>
            <person name="Yee E."/>
            <person name="Young G."/>
            <person name="Zainoun J."/>
            <person name="Zembeck L."/>
            <person name="Zimmer A."/>
            <person name="Zody M."/>
            <person name="Lander E."/>
        </authorList>
    </citation>
    <scope>NUCLEOTIDE SEQUENCE [LARGE SCALE GENOMIC DNA]</scope>
</reference>
<name>H2YM08_CIOSA</name>
<dbReference type="HOGENOM" id="CLU_563775_0_0_1"/>
<evidence type="ECO:0008006" key="5">
    <source>
        <dbReference type="Google" id="ProtNLM"/>
    </source>
</evidence>
<keyword evidence="2" id="KW-0812">Transmembrane</keyword>
<dbReference type="InterPro" id="IPR015919">
    <property type="entry name" value="Cadherin-like_sf"/>
</dbReference>
<dbReference type="Ensembl" id="ENSCSAVT00000006440.1">
    <property type="protein sequence ID" value="ENSCSAVP00000006360.1"/>
    <property type="gene ID" value="ENSCSAVG00000003805.1"/>
</dbReference>
<feature type="transmembrane region" description="Helical" evidence="2">
    <location>
        <begin position="103"/>
        <end position="127"/>
    </location>
</feature>
<dbReference type="STRING" id="51511.ENSCSAVP00000006360"/>
<evidence type="ECO:0000313" key="4">
    <source>
        <dbReference type="Proteomes" id="UP000007875"/>
    </source>
</evidence>
<evidence type="ECO:0000256" key="1">
    <source>
        <dbReference type="SAM" id="MobiDB-lite"/>
    </source>
</evidence>
<dbReference type="Gene3D" id="2.60.40.60">
    <property type="entry name" value="Cadherins"/>
    <property type="match status" value="1"/>
</dbReference>
<dbReference type="AlphaFoldDB" id="H2YM08"/>
<accession>H2YM08</accession>
<keyword evidence="2" id="KW-1133">Transmembrane helix</keyword>
<dbReference type="InParanoid" id="H2YM08"/>
<keyword evidence="2" id="KW-0472">Membrane</keyword>
<dbReference type="Proteomes" id="UP000007875">
    <property type="component" value="Unassembled WGS sequence"/>
</dbReference>
<evidence type="ECO:0000256" key="2">
    <source>
        <dbReference type="SAM" id="Phobius"/>
    </source>
</evidence>
<evidence type="ECO:0000313" key="3">
    <source>
        <dbReference type="Ensembl" id="ENSCSAVP00000006360.1"/>
    </source>
</evidence>
<organism evidence="3 4">
    <name type="scientific">Ciona savignyi</name>
    <name type="common">Pacific transparent sea squirt</name>
    <dbReference type="NCBI Taxonomy" id="51511"/>
    <lineage>
        <taxon>Eukaryota</taxon>
        <taxon>Metazoa</taxon>
        <taxon>Chordata</taxon>
        <taxon>Tunicata</taxon>
        <taxon>Ascidiacea</taxon>
        <taxon>Phlebobranchia</taxon>
        <taxon>Cionidae</taxon>
        <taxon>Ciona</taxon>
    </lineage>
</organism>
<reference evidence="3" key="3">
    <citation type="submission" date="2025-09" db="UniProtKB">
        <authorList>
            <consortium name="Ensembl"/>
        </authorList>
    </citation>
    <scope>IDENTIFICATION</scope>
</reference>
<proteinExistence type="predicted"/>
<feature type="region of interest" description="Disordered" evidence="1">
    <location>
        <begin position="190"/>
        <end position="220"/>
    </location>
</feature>
<protein>
    <recommendedName>
        <fullName evidence="5">Cadherin domain-containing protein</fullName>
    </recommendedName>
</protein>
<sequence>MAAGNIYNYFAINMSTGDVTLNIKNVGELKTIKKGCHVLEILVSDMGKPKVLSTTAWVNIYITDEKPRNMNATNALKACMNNTFYPILHMKDLNMGKAGADELAFILIICFATLLLLVIVIMIVMLVKYKCCCTKRKMSRSYNCQKANNLYPDEIYQPSLSIEKQPGSQTSLSHTAWSAEQMVEENKNLNGHDELSEGGSVVSHYTGKDSGTGDSMPSDAHNPPYYRVMYNARNELYPPHQLPMPSQSTVNQADKPIYSVGNQSLRSRSSNSFTSRCTNECHVRGHGDNCWMPDTMHHHQDYMDHVPRPTIQYVEHPNYHTAIPCPIHGENCNSLACLQNNYGQDSNYGNQYQAMNPELNLPHHMPLNMEYDAYPNHTYGVEQRNIEKAYVNLQQRSSIAMAVDNEHSYPPYQYDYMDNGDTGLLSPLDYNDDEYMLDQPSHVAIPPQLNQRTEEGFKSNDGLSTIKEELDAEEVVAEIDHLLQ</sequence>
<dbReference type="SUPFAM" id="SSF49313">
    <property type="entry name" value="Cadherin-like"/>
    <property type="match status" value="1"/>
</dbReference>
<reference evidence="3" key="2">
    <citation type="submission" date="2025-08" db="UniProtKB">
        <authorList>
            <consortium name="Ensembl"/>
        </authorList>
    </citation>
    <scope>IDENTIFICATION</scope>
</reference>
<dbReference type="CDD" id="cd11304">
    <property type="entry name" value="Cadherin_repeat"/>
    <property type="match status" value="1"/>
</dbReference>